<sequence length="38" mass="4163">MVQQTFLTSDVMTMAGLPKQPVTLQIDVDEYGNACGLF</sequence>
<organism evidence="1 2">
    <name type="scientific">Anoxybacillus flavithermus NBRC 109594</name>
    <dbReference type="NCBI Taxonomy" id="1315967"/>
    <lineage>
        <taxon>Bacteria</taxon>
        <taxon>Bacillati</taxon>
        <taxon>Bacillota</taxon>
        <taxon>Bacilli</taxon>
        <taxon>Bacillales</taxon>
        <taxon>Anoxybacillaceae</taxon>
        <taxon>Anoxybacillus</taxon>
    </lineage>
</organism>
<protein>
    <submittedName>
        <fullName evidence="1">Formate--tetrahydrofolate ligase</fullName>
    </submittedName>
</protein>
<dbReference type="Proteomes" id="UP000013057">
    <property type="component" value="Unassembled WGS sequence"/>
</dbReference>
<gene>
    <name evidence="1" type="ORF">KN10_1913</name>
</gene>
<comment type="caution">
    <text evidence="1">The sequence shown here is derived from an EMBL/GenBank/DDBJ whole genome shotgun (WGS) entry which is preliminary data.</text>
</comment>
<accession>R4G6T2</accession>
<evidence type="ECO:0000313" key="1">
    <source>
        <dbReference type="EMBL" id="GAC91477.1"/>
    </source>
</evidence>
<proteinExistence type="predicted"/>
<reference evidence="2" key="1">
    <citation type="journal article" date="2013" name="Genome">
        <title>Draft Genome Sequence of a Thermophilic Member of the Bacillaceae, Anoxybacillus flavithermus Strain Kn10, Isolated from the Kan-nawa Hot Spring in Japan.</title>
        <authorList>
            <person name="Matsutani M."/>
            <person name="Shirakihara Y."/>
            <person name="Imada K."/>
            <person name="Yakushi T."/>
            <person name="Matsushita K."/>
        </authorList>
    </citation>
    <scope>NUCLEOTIDE SEQUENCE [LARGE SCALE GENOMIC DNA]</scope>
    <source>
        <strain evidence="2">NBRC 109594</strain>
    </source>
</reference>
<name>R4G6T2_9BACL</name>
<dbReference type="GO" id="GO:0016874">
    <property type="term" value="F:ligase activity"/>
    <property type="evidence" value="ECO:0007669"/>
    <property type="project" value="UniProtKB-KW"/>
</dbReference>
<evidence type="ECO:0000313" key="2">
    <source>
        <dbReference type="Proteomes" id="UP000013057"/>
    </source>
</evidence>
<keyword evidence="1" id="KW-0436">Ligase</keyword>
<dbReference type="EMBL" id="BARH01000014">
    <property type="protein sequence ID" value="GAC91477.1"/>
    <property type="molecule type" value="Genomic_DNA"/>
</dbReference>
<dbReference type="AlphaFoldDB" id="R4G6T2"/>